<dbReference type="InterPro" id="IPR006533">
    <property type="entry name" value="T6SS_Vgr_RhsGE"/>
</dbReference>
<evidence type="ECO:0000259" key="6">
    <source>
        <dbReference type="Pfam" id="PF22178"/>
    </source>
</evidence>
<evidence type="ECO:0000313" key="7">
    <source>
        <dbReference type="EMBL" id="GGI90248.1"/>
    </source>
</evidence>
<organism evidence="7 8">
    <name type="scientific">Halopseudomonas pertucinogena</name>
    <dbReference type="NCBI Taxonomy" id="86175"/>
    <lineage>
        <taxon>Bacteria</taxon>
        <taxon>Pseudomonadati</taxon>
        <taxon>Pseudomonadota</taxon>
        <taxon>Gammaproteobacteria</taxon>
        <taxon>Pseudomonadales</taxon>
        <taxon>Pseudomonadaceae</taxon>
        <taxon>Halopseudomonas</taxon>
    </lineage>
</organism>
<dbReference type="SUPFAM" id="SSF69255">
    <property type="entry name" value="gp5 N-terminal domain-like"/>
    <property type="match status" value="1"/>
</dbReference>
<evidence type="ECO:0000256" key="4">
    <source>
        <dbReference type="SAM" id="MobiDB-lite"/>
    </source>
</evidence>
<dbReference type="Pfam" id="PF05954">
    <property type="entry name" value="Phage_GPD"/>
    <property type="match status" value="1"/>
</dbReference>
<dbReference type="NCBIfam" id="TIGR01646">
    <property type="entry name" value="vgr_GE"/>
    <property type="match status" value="1"/>
</dbReference>
<feature type="domain" description="Gp5/Type VI secretion system Vgr protein OB-fold" evidence="5">
    <location>
        <begin position="409"/>
        <end position="476"/>
    </location>
</feature>
<dbReference type="EMBL" id="BMNN01000001">
    <property type="protein sequence ID" value="GGI90248.1"/>
    <property type="molecule type" value="Genomic_DNA"/>
</dbReference>
<keyword evidence="3" id="KW-0964">Secreted</keyword>
<accession>A0ABQ2CI37</accession>
<feature type="domain" description="Gp5/Type VI secretion system Vgr C-terminal trimerisation" evidence="6">
    <location>
        <begin position="493"/>
        <end position="599"/>
    </location>
</feature>
<dbReference type="Gene3D" id="2.40.50.230">
    <property type="entry name" value="Gp5 N-terminal domain"/>
    <property type="match status" value="1"/>
</dbReference>
<comment type="subcellular location">
    <subcellularLocation>
        <location evidence="1">Secreted</location>
    </subcellularLocation>
</comment>
<sequence length="823" mass="92327">MFAPADQPHFTLTLPGIDHDFKVLAFRAREAISQCYRIELQLVSDQPDLDLEALLQHNAWLDLGNGTGLHGLIHHAAIGESGKRMTRYRLELVPHLHYLSLRHNQRIFQHLTVPQIISRVLEDHGIQSDAFQFQLGSDYPERDYCTQYDESDLYFIQRLCEEEGIHYHFRHSQDGHLLVFGDDQTVFPRLAPVSFDQGNGMVADEPVIKRFGVRLETRASRVTRRDYDHNKARLQLESQARAEQLPDLEDYDYPGRFTDRTRGKQLAQRSLERHRSDYHQATAHSDQPTLRSGHFLELQGHPRTNWNDLWLITELHHEGKQPQVLEESVTDPSGPLWFSPSPLAGEGWGEGEKAWGEGETTFTQGYRNHFTATPWATPHRPALAHPKPKVLGTQTATVTGPEGEEIHCDPHGRIKVQFHWDREGQADANTSCWLRVASNWAGNHWGSITIPRIGMEVLVSFLEGDPDQPLVSGCLYNSAHPVPYELPEHKTRSVFKSLSSPGGSGFNELRIEDRAGEEQIFIHAQRDWEQNIQHDQKIRVGNERYERIEANRYTENLAEEHHTTHADRRTEIKADDHLTVAHNQHVKLGQGQFIEAGREIHYHAGDKVVIDAGMELTANGGGSFLKLDPSGVTLNGPIIRINAGGAAGQGSGLAILLPERLAPFASAHPGAALSKALVNPLEDSSEHPPTPFRFNIQLRDVPGDEGFPLAFTAWSIQQGDQPPLLEGETDAQGCILLTAAEEDLLSGAIHAAPNDVWLNYPGQRVALVLHQEQEGKDMEAVAVAALGYHADSVRPSVNPLLQERCRQDSGCTEEFYAHLQSKE</sequence>
<reference evidence="8" key="1">
    <citation type="journal article" date="2019" name="Int. J. Syst. Evol. Microbiol.">
        <title>The Global Catalogue of Microorganisms (GCM) 10K type strain sequencing project: providing services to taxonomists for standard genome sequencing and annotation.</title>
        <authorList>
            <consortium name="The Broad Institute Genomics Platform"/>
            <consortium name="The Broad Institute Genome Sequencing Center for Infectious Disease"/>
            <person name="Wu L."/>
            <person name="Ma J."/>
        </authorList>
    </citation>
    <scope>NUCLEOTIDE SEQUENCE [LARGE SCALE GENOMIC DNA]</scope>
    <source>
        <strain evidence="8">JCM 11590</strain>
    </source>
</reference>
<dbReference type="Gene3D" id="4.10.220.110">
    <property type="match status" value="1"/>
</dbReference>
<dbReference type="Pfam" id="PF22178">
    <property type="entry name" value="Gp5_trimer_C"/>
    <property type="match status" value="1"/>
</dbReference>
<evidence type="ECO:0000259" key="5">
    <source>
        <dbReference type="Pfam" id="PF04717"/>
    </source>
</evidence>
<dbReference type="InterPro" id="IPR037026">
    <property type="entry name" value="Vgr_OB-fold_dom_sf"/>
</dbReference>
<dbReference type="SUPFAM" id="SSF69279">
    <property type="entry name" value="Phage tail proteins"/>
    <property type="match status" value="2"/>
</dbReference>
<feature type="region of interest" description="Disordered" evidence="4">
    <location>
        <begin position="237"/>
        <end position="287"/>
    </location>
</feature>
<dbReference type="PANTHER" id="PTHR32305">
    <property type="match status" value="1"/>
</dbReference>
<dbReference type="InterPro" id="IPR006531">
    <property type="entry name" value="Gp5/Vgr_OB"/>
</dbReference>
<dbReference type="RefSeq" id="WP_188634851.1">
    <property type="nucleotide sequence ID" value="NZ_BMNN01000001.1"/>
</dbReference>
<dbReference type="Gene3D" id="3.55.50.10">
    <property type="entry name" value="Baseplate protein-like domains"/>
    <property type="match status" value="1"/>
</dbReference>
<protein>
    <recommendedName>
        <fullName evidence="9">Type VI secretion system secreted protein VgrG</fullName>
    </recommendedName>
</protein>
<comment type="similarity">
    <text evidence="2">Belongs to the VgrG protein family.</text>
</comment>
<evidence type="ECO:0000256" key="2">
    <source>
        <dbReference type="ARBA" id="ARBA00005558"/>
    </source>
</evidence>
<proteinExistence type="inferred from homology"/>
<dbReference type="Gene3D" id="2.30.110.50">
    <property type="match status" value="1"/>
</dbReference>
<evidence type="ECO:0000256" key="3">
    <source>
        <dbReference type="ARBA" id="ARBA00022525"/>
    </source>
</evidence>
<evidence type="ECO:0000256" key="1">
    <source>
        <dbReference type="ARBA" id="ARBA00004613"/>
    </source>
</evidence>
<dbReference type="Pfam" id="PF04717">
    <property type="entry name" value="Phage_base_V"/>
    <property type="match status" value="1"/>
</dbReference>
<dbReference type="InterPro" id="IPR050708">
    <property type="entry name" value="T6SS_VgrG/RHS"/>
</dbReference>
<dbReference type="NCBIfam" id="TIGR03361">
    <property type="entry name" value="VI_Rhs_Vgr"/>
    <property type="match status" value="1"/>
</dbReference>
<evidence type="ECO:0000313" key="8">
    <source>
        <dbReference type="Proteomes" id="UP000633263"/>
    </source>
</evidence>
<comment type="caution">
    <text evidence="7">The sequence shown here is derived from an EMBL/GenBank/DDBJ whole genome shotgun (WGS) entry which is preliminary data.</text>
</comment>
<keyword evidence="8" id="KW-1185">Reference proteome</keyword>
<dbReference type="InterPro" id="IPR054030">
    <property type="entry name" value="Gp5_Vgr_C"/>
</dbReference>
<dbReference type="SUPFAM" id="SSF69349">
    <property type="entry name" value="Phage fibre proteins"/>
    <property type="match status" value="1"/>
</dbReference>
<evidence type="ECO:0008006" key="9">
    <source>
        <dbReference type="Google" id="ProtNLM"/>
    </source>
</evidence>
<dbReference type="Proteomes" id="UP000633263">
    <property type="component" value="Unassembled WGS sequence"/>
</dbReference>
<gene>
    <name evidence="7" type="ORF">GCM10009083_03270</name>
</gene>
<dbReference type="PANTHER" id="PTHR32305:SF15">
    <property type="entry name" value="PROTEIN RHSA-RELATED"/>
    <property type="match status" value="1"/>
</dbReference>
<name>A0ABQ2CI37_9GAMM</name>
<dbReference type="InterPro" id="IPR017847">
    <property type="entry name" value="T6SS_RhsGE_Vgr_subset"/>
</dbReference>